<reference evidence="2 3" key="1">
    <citation type="journal article" date="2018" name="Sci. Rep.">
        <title>Raphidocelis subcapitata (=Pseudokirchneriella subcapitata) provides an insight into genome evolution and environmental adaptations in the Sphaeropleales.</title>
        <authorList>
            <person name="Suzuki S."/>
            <person name="Yamaguchi H."/>
            <person name="Nakajima N."/>
            <person name="Kawachi M."/>
        </authorList>
    </citation>
    <scope>NUCLEOTIDE SEQUENCE [LARGE SCALE GENOMIC DNA]</scope>
    <source>
        <strain evidence="2 3">NIES-35</strain>
    </source>
</reference>
<evidence type="ECO:0000313" key="2">
    <source>
        <dbReference type="EMBL" id="GBF95140.1"/>
    </source>
</evidence>
<feature type="chain" id="PRO_5016112923" description="Ig-like domain-containing protein" evidence="1">
    <location>
        <begin position="20"/>
        <end position="121"/>
    </location>
</feature>
<name>A0A2V0PB81_9CHLO</name>
<dbReference type="InParanoid" id="A0A2V0PB81"/>
<protein>
    <recommendedName>
        <fullName evidence="4">Ig-like domain-containing protein</fullName>
    </recommendedName>
</protein>
<evidence type="ECO:0000256" key="1">
    <source>
        <dbReference type="SAM" id="SignalP"/>
    </source>
</evidence>
<evidence type="ECO:0008006" key="4">
    <source>
        <dbReference type="Google" id="ProtNLM"/>
    </source>
</evidence>
<dbReference type="EMBL" id="BDRX01000060">
    <property type="protein sequence ID" value="GBF95140.1"/>
    <property type="molecule type" value="Genomic_DNA"/>
</dbReference>
<gene>
    <name evidence="2" type="ORF">Rsub_07724</name>
</gene>
<sequence>MSKLALLLQLVAAAAAAAAAPDADGAAASLALPSPARRMLQVEQSPAPRALGAFNGTVVPTPQGPLSKGDEVQLACLPLPGQFPPHPPNNWLNWILDVAINRPYCRKQQELAALGRLPSDP</sequence>
<accession>A0A2V0PB81</accession>
<proteinExistence type="predicted"/>
<dbReference type="Proteomes" id="UP000247498">
    <property type="component" value="Unassembled WGS sequence"/>
</dbReference>
<organism evidence="2 3">
    <name type="scientific">Raphidocelis subcapitata</name>
    <dbReference type="NCBI Taxonomy" id="307507"/>
    <lineage>
        <taxon>Eukaryota</taxon>
        <taxon>Viridiplantae</taxon>
        <taxon>Chlorophyta</taxon>
        <taxon>core chlorophytes</taxon>
        <taxon>Chlorophyceae</taxon>
        <taxon>CS clade</taxon>
        <taxon>Sphaeropleales</taxon>
        <taxon>Selenastraceae</taxon>
        <taxon>Raphidocelis</taxon>
    </lineage>
</organism>
<comment type="caution">
    <text evidence="2">The sequence shown here is derived from an EMBL/GenBank/DDBJ whole genome shotgun (WGS) entry which is preliminary data.</text>
</comment>
<keyword evidence="3" id="KW-1185">Reference proteome</keyword>
<feature type="signal peptide" evidence="1">
    <location>
        <begin position="1"/>
        <end position="19"/>
    </location>
</feature>
<dbReference type="AlphaFoldDB" id="A0A2V0PB81"/>
<keyword evidence="1" id="KW-0732">Signal</keyword>
<evidence type="ECO:0000313" key="3">
    <source>
        <dbReference type="Proteomes" id="UP000247498"/>
    </source>
</evidence>